<evidence type="ECO:0000256" key="3">
    <source>
        <dbReference type="ARBA" id="ARBA00022801"/>
    </source>
</evidence>
<evidence type="ECO:0000256" key="5">
    <source>
        <dbReference type="SAM" id="SignalP"/>
    </source>
</evidence>
<keyword evidence="8" id="KW-1185">Reference proteome</keyword>
<protein>
    <submittedName>
        <fullName evidence="7">Peptidase M10A and M12B matrixinand adamalysin</fullName>
    </submittedName>
</protein>
<dbReference type="GO" id="GO:0004222">
    <property type="term" value="F:metalloendopeptidase activity"/>
    <property type="evidence" value="ECO:0007669"/>
    <property type="project" value="InterPro"/>
</dbReference>
<dbReference type="EMBL" id="BASH01000012">
    <property type="protein sequence ID" value="GAD17716.1"/>
    <property type="molecule type" value="Genomic_DNA"/>
</dbReference>
<dbReference type="AlphaFoldDB" id="S4NPJ3"/>
<dbReference type="GO" id="GO:0006508">
    <property type="term" value="P:proteolysis"/>
    <property type="evidence" value="ECO:0007669"/>
    <property type="project" value="UniProtKB-KW"/>
</dbReference>
<keyword evidence="5" id="KW-0732">Signal</keyword>
<dbReference type="eggNOG" id="ENOG50304UB">
    <property type="taxonomic scope" value="Bacteria"/>
</dbReference>
<accession>S4NPJ3</accession>
<keyword evidence="3" id="KW-0378">Hydrolase</keyword>
<dbReference type="InterPro" id="IPR024079">
    <property type="entry name" value="MetalloPept_cat_dom_sf"/>
</dbReference>
<dbReference type="InterPro" id="IPR001818">
    <property type="entry name" value="Pept_M10_metallopeptidase"/>
</dbReference>
<name>S4NPJ3_9LACO</name>
<dbReference type="Proteomes" id="UP000016361">
    <property type="component" value="Unassembled WGS sequence"/>
</dbReference>
<proteinExistence type="predicted"/>
<dbReference type="RefSeq" id="WP_020282137.1">
    <property type="nucleotide sequence ID" value="NZ_AZED01000014.1"/>
</dbReference>
<reference evidence="8" key="1">
    <citation type="journal article" date="2013" name="Genome Announc.">
        <title>Draft Genome Sequence of D-Branched-Chain Amino Acid Producer Lactobacillus otakiensis JCM 15040T, Isolated from a Traditional Japanese Pickle.</title>
        <authorList>
            <person name="Doi K."/>
            <person name="Mori K."/>
            <person name="Mutaguchi Y."/>
            <person name="Tashiro K."/>
            <person name="Fujino Y."/>
            <person name="Ohmori T."/>
            <person name="Kuhara S."/>
            <person name="Ohshima T."/>
        </authorList>
    </citation>
    <scope>NUCLEOTIDE SEQUENCE [LARGE SCALE GENOMIC DNA]</scope>
    <source>
        <strain evidence="8">JCM 15040</strain>
    </source>
</reference>
<dbReference type="OrthoDB" id="2328200at2"/>
<gene>
    <name evidence="7" type="ORF">LOT_2254</name>
</gene>
<dbReference type="SUPFAM" id="SSF55486">
    <property type="entry name" value="Metalloproteases ('zincins'), catalytic domain"/>
    <property type="match status" value="1"/>
</dbReference>
<sequence length="343" mass="38605">MKRLGKNLVMLATVMFSFELMANQMTTPAAAETGTAKITKVNTQAKTAYRATNGPIYQSATLTKKVHNAKNYPQTIFYSSKHVTVKKTNGKTAIYYYIANKSNTVKGYIWHGYLTKTQVAMSQKSLVKLINAAPDMDPDESIRSLKPINYEAHEAAFDLAYNVFHFSPTAMFKDHQALVYVTNPELRQHVQNAMNKWNNALGETAFRLGTKNNHTLKISFGNGTKEGWDGLYNGKQIYIDKTHYHDAKYPLEYMKPTLAAKFTINQYWDGVVAHELGHTLGLDHTGYQADLMYAATSSGNMIAKYIWKKPVEKSANGLDGTEMATISIRDLNRAKLTKLLGYW</sequence>
<feature type="chain" id="PRO_5038374780" evidence="5">
    <location>
        <begin position="23"/>
        <end position="343"/>
    </location>
</feature>
<dbReference type="PATRIC" id="fig|1423780.4.peg.996"/>
<organism evidence="7 8">
    <name type="scientific">Lentilactobacillus otakiensis DSM 19908 = JCM 15040</name>
    <dbReference type="NCBI Taxonomy" id="1423780"/>
    <lineage>
        <taxon>Bacteria</taxon>
        <taxon>Bacillati</taxon>
        <taxon>Bacillota</taxon>
        <taxon>Bacilli</taxon>
        <taxon>Lactobacillales</taxon>
        <taxon>Lactobacillaceae</taxon>
        <taxon>Lentilactobacillus</taxon>
    </lineage>
</organism>
<dbReference type="Pfam" id="PF00413">
    <property type="entry name" value="Peptidase_M10"/>
    <property type="match status" value="1"/>
</dbReference>
<dbReference type="STRING" id="1423780.FD05_GL000990"/>
<keyword evidence="4" id="KW-0862">Zinc</keyword>
<dbReference type="Gene3D" id="3.40.390.10">
    <property type="entry name" value="Collagenase (Catalytic Domain)"/>
    <property type="match status" value="1"/>
</dbReference>
<evidence type="ECO:0000313" key="8">
    <source>
        <dbReference type="Proteomes" id="UP000016361"/>
    </source>
</evidence>
<evidence type="ECO:0000256" key="1">
    <source>
        <dbReference type="ARBA" id="ARBA00022670"/>
    </source>
</evidence>
<dbReference type="GeneID" id="301048227"/>
<feature type="domain" description="Peptidase M10 metallopeptidase" evidence="6">
    <location>
        <begin position="181"/>
        <end position="297"/>
    </location>
</feature>
<keyword evidence="2" id="KW-0479">Metal-binding</keyword>
<comment type="caution">
    <text evidence="7">The sequence shown here is derived from an EMBL/GenBank/DDBJ whole genome shotgun (WGS) entry which is preliminary data.</text>
</comment>
<evidence type="ECO:0000256" key="4">
    <source>
        <dbReference type="ARBA" id="ARBA00022833"/>
    </source>
</evidence>
<dbReference type="GO" id="GO:0031012">
    <property type="term" value="C:extracellular matrix"/>
    <property type="evidence" value="ECO:0007669"/>
    <property type="project" value="InterPro"/>
</dbReference>
<keyword evidence="1" id="KW-0645">Protease</keyword>
<evidence type="ECO:0000313" key="7">
    <source>
        <dbReference type="EMBL" id="GAD17716.1"/>
    </source>
</evidence>
<evidence type="ECO:0000256" key="2">
    <source>
        <dbReference type="ARBA" id="ARBA00022723"/>
    </source>
</evidence>
<dbReference type="GO" id="GO:0008270">
    <property type="term" value="F:zinc ion binding"/>
    <property type="evidence" value="ECO:0007669"/>
    <property type="project" value="InterPro"/>
</dbReference>
<evidence type="ECO:0000259" key="6">
    <source>
        <dbReference type="Pfam" id="PF00413"/>
    </source>
</evidence>
<feature type="signal peptide" evidence="5">
    <location>
        <begin position="1"/>
        <end position="22"/>
    </location>
</feature>